<feature type="signal peptide" evidence="2">
    <location>
        <begin position="1"/>
        <end position="25"/>
    </location>
</feature>
<evidence type="ECO:0000259" key="3">
    <source>
        <dbReference type="PROSITE" id="PS51406"/>
    </source>
</evidence>
<reference evidence="5" key="1">
    <citation type="submission" date="2025-08" db="UniProtKB">
        <authorList>
            <consortium name="RefSeq"/>
        </authorList>
    </citation>
    <scope>IDENTIFICATION</scope>
    <source>
        <strain evidence="5">15112-1751.03</strain>
        <tissue evidence="5">Whole Adult</tissue>
    </source>
</reference>
<dbReference type="RefSeq" id="XP_034117654.2">
    <property type="nucleotide sequence ID" value="XM_034261763.2"/>
</dbReference>
<dbReference type="InterPro" id="IPR002181">
    <property type="entry name" value="Fibrinogen_a/b/g_C_dom"/>
</dbReference>
<dbReference type="PANTHER" id="PTHR19143:SF327">
    <property type="entry name" value="FI21813P1-RELATED"/>
    <property type="match status" value="1"/>
</dbReference>
<dbReference type="InterPro" id="IPR014716">
    <property type="entry name" value="Fibrinogen_a/b/g_C_1"/>
</dbReference>
<organism evidence="4 5">
    <name type="scientific">Drosophila albomicans</name>
    <name type="common">Fruit fly</name>
    <dbReference type="NCBI Taxonomy" id="7291"/>
    <lineage>
        <taxon>Eukaryota</taxon>
        <taxon>Metazoa</taxon>
        <taxon>Ecdysozoa</taxon>
        <taxon>Arthropoda</taxon>
        <taxon>Hexapoda</taxon>
        <taxon>Insecta</taxon>
        <taxon>Pterygota</taxon>
        <taxon>Neoptera</taxon>
        <taxon>Endopterygota</taxon>
        <taxon>Diptera</taxon>
        <taxon>Brachycera</taxon>
        <taxon>Muscomorpha</taxon>
        <taxon>Ephydroidea</taxon>
        <taxon>Drosophilidae</taxon>
        <taxon>Drosophila</taxon>
    </lineage>
</organism>
<dbReference type="GeneID" id="117576736"/>
<dbReference type="PANTHER" id="PTHR19143">
    <property type="entry name" value="FIBRINOGEN/TENASCIN/ANGIOPOEITIN"/>
    <property type="match status" value="1"/>
</dbReference>
<dbReference type="SUPFAM" id="SSF56496">
    <property type="entry name" value="Fibrinogen C-terminal domain-like"/>
    <property type="match status" value="1"/>
</dbReference>
<dbReference type="InterPro" id="IPR050373">
    <property type="entry name" value="Fibrinogen_C-term_domain"/>
</dbReference>
<sequence length="436" mass="50657">MVGRMEKAIFLVLILEIFFVATATTEETCKSEREIEEQCGPHTYKTVKPMLDYFRQIRNELELSEFKEKQLSELNSNLMDKYHEIVKLHEKVIKEASLIDQYKNQIQSKENELQLYKEKVDKLESDIELQKNTINGLTPNSKLFEHFDKCKEKLVVESKNLEICEVQLKKLNSSVIEKDENISGYNAKIQNVTENLKKIEVQFDESQTKLKNKEKDQQVCQGEVDKLNEALQNSIPSSCVPFGQYPGYREIKVLGSGIFSVLCDSQLAGPGWIVIQQRVGGNESFDRDWATYRKGFGSFDKDFFLGLENIYRLTNSQRYELYMHLVFLNGTSKYARYDDFKISDESQGYVLRSLGEFKGSVNVDAMRYSQNRKFTTLDRDNDVASSNCAVAYKSGWWHGDCFNSNFNALYGIDFFWYRKFNPLKVAKMLIRPNKLI</sequence>
<dbReference type="SMART" id="SM00186">
    <property type="entry name" value="FBG"/>
    <property type="match status" value="1"/>
</dbReference>
<dbReference type="CDD" id="cd00087">
    <property type="entry name" value="FReD"/>
    <property type="match status" value="1"/>
</dbReference>
<evidence type="ECO:0000313" key="4">
    <source>
        <dbReference type="Proteomes" id="UP000515160"/>
    </source>
</evidence>
<feature type="coiled-coil region" evidence="1">
    <location>
        <begin position="92"/>
        <end position="133"/>
    </location>
</feature>
<dbReference type="GO" id="GO:0005615">
    <property type="term" value="C:extracellular space"/>
    <property type="evidence" value="ECO:0007669"/>
    <property type="project" value="TreeGrafter"/>
</dbReference>
<evidence type="ECO:0000256" key="1">
    <source>
        <dbReference type="SAM" id="Coils"/>
    </source>
</evidence>
<dbReference type="OrthoDB" id="6145874at2759"/>
<keyword evidence="2" id="KW-0732">Signal</keyword>
<evidence type="ECO:0000313" key="5">
    <source>
        <dbReference type="RefSeq" id="XP_034117654.2"/>
    </source>
</evidence>
<feature type="chain" id="PRO_5039036495" evidence="2">
    <location>
        <begin position="26"/>
        <end position="436"/>
    </location>
</feature>
<evidence type="ECO:0000256" key="2">
    <source>
        <dbReference type="SAM" id="SignalP"/>
    </source>
</evidence>
<keyword evidence="1" id="KW-0175">Coiled coil</keyword>
<dbReference type="Proteomes" id="UP000515160">
    <property type="component" value="Chromosome 2R"/>
</dbReference>
<proteinExistence type="predicted"/>
<dbReference type="PROSITE" id="PS51406">
    <property type="entry name" value="FIBRINOGEN_C_2"/>
    <property type="match status" value="1"/>
</dbReference>
<dbReference type="Pfam" id="PF00147">
    <property type="entry name" value="Fibrinogen_C"/>
    <property type="match status" value="1"/>
</dbReference>
<gene>
    <name evidence="5" type="primary">LOC117576736</name>
</gene>
<feature type="domain" description="Fibrinogen C-terminal" evidence="3">
    <location>
        <begin position="230"/>
        <end position="434"/>
    </location>
</feature>
<protein>
    <submittedName>
        <fullName evidence="5">Fibrinogen-like protein 1</fullName>
    </submittedName>
</protein>
<dbReference type="Gene3D" id="3.90.215.10">
    <property type="entry name" value="Gamma Fibrinogen, chain A, domain 1"/>
    <property type="match status" value="1"/>
</dbReference>
<accession>A0A6P8XWH1</accession>
<dbReference type="InterPro" id="IPR036056">
    <property type="entry name" value="Fibrinogen-like_C"/>
</dbReference>
<dbReference type="AlphaFoldDB" id="A0A6P8XWH1"/>
<feature type="coiled-coil region" evidence="1">
    <location>
        <begin position="182"/>
        <end position="230"/>
    </location>
</feature>
<keyword evidence="4" id="KW-1185">Reference proteome</keyword>
<name>A0A6P8XWH1_DROAB</name>
<dbReference type="Gene3D" id="1.10.287.1490">
    <property type="match status" value="1"/>
</dbReference>